<dbReference type="Gene3D" id="3.20.20.100">
    <property type="entry name" value="NADP-dependent oxidoreductase domain"/>
    <property type="match status" value="1"/>
</dbReference>
<dbReference type="Pfam" id="PF00248">
    <property type="entry name" value="Aldo_ket_red"/>
    <property type="match status" value="1"/>
</dbReference>
<evidence type="ECO:0000313" key="7">
    <source>
        <dbReference type="Proteomes" id="UP000070054"/>
    </source>
</evidence>
<dbReference type="PANTHER" id="PTHR43827">
    <property type="entry name" value="2,5-DIKETO-D-GLUCONIC ACID REDUCTASE"/>
    <property type="match status" value="1"/>
</dbReference>
<dbReference type="InterPro" id="IPR036812">
    <property type="entry name" value="NAD(P)_OxRdtase_dom_sf"/>
</dbReference>
<dbReference type="PIRSF" id="PIRSF000097">
    <property type="entry name" value="AKR"/>
    <property type="match status" value="1"/>
</dbReference>
<protein>
    <recommendedName>
        <fullName evidence="5">NADP-dependent oxidoreductase domain-containing protein</fullName>
    </recommendedName>
</protein>
<accession>A0A135TDL4</accession>
<dbReference type="PROSITE" id="PS00062">
    <property type="entry name" value="ALDOKETO_REDUCTASE_2"/>
    <property type="match status" value="1"/>
</dbReference>
<keyword evidence="7" id="KW-1185">Reference proteome</keyword>
<dbReference type="CDD" id="cd19071">
    <property type="entry name" value="AKR_AKR1-5-like"/>
    <property type="match status" value="1"/>
</dbReference>
<evidence type="ECO:0000256" key="2">
    <source>
        <dbReference type="PIRSR" id="PIRSR000097-1"/>
    </source>
</evidence>
<dbReference type="InterPro" id="IPR020471">
    <property type="entry name" value="AKR"/>
</dbReference>
<dbReference type="PROSITE" id="PS00798">
    <property type="entry name" value="ALDOKETO_REDUCTASE_1"/>
    <property type="match status" value="1"/>
</dbReference>
<comment type="caution">
    <text evidence="6">The sequence shown here is derived from an EMBL/GenBank/DDBJ whole genome shotgun (WGS) entry which is preliminary data.</text>
</comment>
<feature type="active site" description="Proton donor" evidence="2">
    <location>
        <position position="56"/>
    </location>
</feature>
<name>A0A135TDL4_9PEZI</name>
<feature type="binding site" evidence="3">
    <location>
        <position position="133"/>
    </location>
    <ligand>
        <name>substrate</name>
    </ligand>
</feature>
<dbReference type="Proteomes" id="UP000070054">
    <property type="component" value="Unassembled WGS sequence"/>
</dbReference>
<dbReference type="InterPro" id="IPR018170">
    <property type="entry name" value="Aldo/ket_reductase_CS"/>
</dbReference>
<dbReference type="SUPFAM" id="SSF51430">
    <property type="entry name" value="NAD(P)-linked oxidoreductase"/>
    <property type="match status" value="1"/>
</dbReference>
<feature type="site" description="Lowers pKa of active site Tyr" evidence="4">
    <location>
        <position position="95"/>
    </location>
</feature>
<evidence type="ECO:0000256" key="3">
    <source>
        <dbReference type="PIRSR" id="PIRSR000097-2"/>
    </source>
</evidence>
<organism evidence="6 7">
    <name type="scientific">Colletotrichum nymphaeae SA-01</name>
    <dbReference type="NCBI Taxonomy" id="1460502"/>
    <lineage>
        <taxon>Eukaryota</taxon>
        <taxon>Fungi</taxon>
        <taxon>Dikarya</taxon>
        <taxon>Ascomycota</taxon>
        <taxon>Pezizomycotina</taxon>
        <taxon>Sordariomycetes</taxon>
        <taxon>Hypocreomycetidae</taxon>
        <taxon>Glomerellales</taxon>
        <taxon>Glomerellaceae</taxon>
        <taxon>Colletotrichum</taxon>
        <taxon>Colletotrichum acutatum species complex</taxon>
    </lineage>
</organism>
<dbReference type="GO" id="GO:0016491">
    <property type="term" value="F:oxidoreductase activity"/>
    <property type="evidence" value="ECO:0007669"/>
    <property type="project" value="UniProtKB-KW"/>
</dbReference>
<sequence length="342" mass="38037">MDEPIPLLGSGSGSGSTVTMPRLVLGVYQLRGEECFAACLAGLEAGYRHIDTAQLYGNEEEVGRAVAVFLRGRDVSNGCGEGGGIKREDLFLTTKVGRWEGDGEKMYESVLRSARRVAGEEGEGGYVDLILVHRPVARWRDIWSVLGRFVREGRARAIGVSNFGIEALEEMKKGCEGVLPCVNQIELHPWCQQRELVAYCQKNGIVVQAYSPLARGQRWTDPVLREVVERVRRRVGVGVREEPIPVSGRRVAGTNWRNDHLRDRETAVTKMREITEVTVTPAQVLIRWSLQRGFVPLPKSAGVERIRENGYVFWFELDEVEMSMLNGLDLGAAGALFPKNVS</sequence>
<dbReference type="PANTHER" id="PTHR43827:SF13">
    <property type="entry name" value="ALDO_KETO REDUCTASE FAMILY PROTEIN"/>
    <property type="match status" value="1"/>
</dbReference>
<feature type="domain" description="NADP-dependent oxidoreductase" evidence="5">
    <location>
        <begin position="25"/>
        <end position="328"/>
    </location>
</feature>
<evidence type="ECO:0000313" key="6">
    <source>
        <dbReference type="EMBL" id="KXH46220.1"/>
    </source>
</evidence>
<dbReference type="AlphaFoldDB" id="A0A135TDL4"/>
<evidence type="ECO:0000256" key="4">
    <source>
        <dbReference type="PIRSR" id="PIRSR000097-3"/>
    </source>
</evidence>
<dbReference type="PROSITE" id="PS00063">
    <property type="entry name" value="ALDOKETO_REDUCTASE_3"/>
    <property type="match status" value="1"/>
</dbReference>
<evidence type="ECO:0000256" key="1">
    <source>
        <dbReference type="ARBA" id="ARBA00023002"/>
    </source>
</evidence>
<reference evidence="6 7" key="1">
    <citation type="submission" date="2014-02" db="EMBL/GenBank/DDBJ databases">
        <title>The genome sequence of Colletotrichum nymphaeae SA-01.</title>
        <authorList>
            <person name="Baroncelli R."/>
            <person name="Thon M.R."/>
        </authorList>
    </citation>
    <scope>NUCLEOTIDE SEQUENCE [LARGE SCALE GENOMIC DNA]</scope>
    <source>
        <strain evidence="6 7">SA-01</strain>
    </source>
</reference>
<dbReference type="OrthoDB" id="416253at2759"/>
<dbReference type="InterPro" id="IPR023210">
    <property type="entry name" value="NADP_OxRdtase_dom"/>
</dbReference>
<evidence type="ECO:0000259" key="5">
    <source>
        <dbReference type="Pfam" id="PF00248"/>
    </source>
</evidence>
<dbReference type="EMBL" id="JEMN01001151">
    <property type="protein sequence ID" value="KXH46220.1"/>
    <property type="molecule type" value="Genomic_DNA"/>
</dbReference>
<gene>
    <name evidence="6" type="ORF">CNYM01_05017</name>
</gene>
<dbReference type="PRINTS" id="PR00069">
    <property type="entry name" value="ALDKETRDTASE"/>
</dbReference>
<proteinExistence type="predicted"/>
<keyword evidence="1" id="KW-0560">Oxidoreductase</keyword>